<proteinExistence type="predicted"/>
<evidence type="ECO:0000313" key="2">
    <source>
        <dbReference type="Proteomes" id="UP000499080"/>
    </source>
</evidence>
<gene>
    <name evidence="1" type="ORF">AVEN_72241_1</name>
</gene>
<reference evidence="1 2" key="1">
    <citation type="journal article" date="2019" name="Sci. Rep.">
        <title>Orb-weaving spider Araneus ventricosus genome elucidates the spidroin gene catalogue.</title>
        <authorList>
            <person name="Kono N."/>
            <person name="Nakamura H."/>
            <person name="Ohtoshi R."/>
            <person name="Moran D.A.P."/>
            <person name="Shinohara A."/>
            <person name="Yoshida Y."/>
            <person name="Fujiwara M."/>
            <person name="Mori M."/>
            <person name="Tomita M."/>
            <person name="Arakawa K."/>
        </authorList>
    </citation>
    <scope>NUCLEOTIDE SEQUENCE [LARGE SCALE GENOMIC DNA]</scope>
</reference>
<evidence type="ECO:0000313" key="1">
    <source>
        <dbReference type="EMBL" id="GBM56342.1"/>
    </source>
</evidence>
<accession>A0A4Y2GQX2</accession>
<name>A0A4Y2GQX2_ARAVE</name>
<comment type="caution">
    <text evidence="1">The sequence shown here is derived from an EMBL/GenBank/DDBJ whole genome shotgun (WGS) entry which is preliminary data.</text>
</comment>
<keyword evidence="2" id="KW-1185">Reference proteome</keyword>
<sequence>MFRARLALQSSPGRKQVRRNLTADVFPASLQTSQSLSPFDRSCIPPLGKEAKSWWHQGTSASAENLSIVIPKYKLLLSSRKICLLHFLLGRWKSTYALHGVCSKTMSSAREEISPVN</sequence>
<protein>
    <submittedName>
        <fullName evidence="1">Uncharacterized protein</fullName>
    </submittedName>
</protein>
<dbReference type="AlphaFoldDB" id="A0A4Y2GQX2"/>
<dbReference type="EMBL" id="BGPR01001541">
    <property type="protein sequence ID" value="GBM56342.1"/>
    <property type="molecule type" value="Genomic_DNA"/>
</dbReference>
<organism evidence="1 2">
    <name type="scientific">Araneus ventricosus</name>
    <name type="common">Orbweaver spider</name>
    <name type="synonym">Epeira ventricosa</name>
    <dbReference type="NCBI Taxonomy" id="182803"/>
    <lineage>
        <taxon>Eukaryota</taxon>
        <taxon>Metazoa</taxon>
        <taxon>Ecdysozoa</taxon>
        <taxon>Arthropoda</taxon>
        <taxon>Chelicerata</taxon>
        <taxon>Arachnida</taxon>
        <taxon>Araneae</taxon>
        <taxon>Araneomorphae</taxon>
        <taxon>Entelegynae</taxon>
        <taxon>Araneoidea</taxon>
        <taxon>Araneidae</taxon>
        <taxon>Araneus</taxon>
    </lineage>
</organism>
<dbReference type="Proteomes" id="UP000499080">
    <property type="component" value="Unassembled WGS sequence"/>
</dbReference>